<dbReference type="CDD" id="cd16829">
    <property type="entry name" value="ChuX_HutX-like"/>
    <property type="match status" value="1"/>
</dbReference>
<dbReference type="Proteomes" id="UP000013526">
    <property type="component" value="Unassembled WGS sequence"/>
</dbReference>
<dbReference type="PIRSF" id="PIRSF030840">
    <property type="entry name" value="DUF1008"/>
    <property type="match status" value="1"/>
</dbReference>
<reference evidence="1 2" key="1">
    <citation type="journal article" date="2013" name="Genome Announc.">
        <title>Draft Genome Sequence of Aeromonas molluscorum Strain 848TT, Isolated from Bivalve Molluscs.</title>
        <authorList>
            <person name="Spataro N."/>
            <person name="Farfan M."/>
            <person name="Albarral V."/>
            <person name="Sanglas A."/>
            <person name="Loren J.G."/>
            <person name="Fuste M.C."/>
            <person name="Bosch E."/>
        </authorList>
    </citation>
    <scope>NUCLEOTIDE SEQUENCE [LARGE SCALE GENOMIC DNA]</scope>
    <source>
        <strain evidence="1 2">848</strain>
    </source>
</reference>
<protein>
    <submittedName>
        <fullName evidence="1">Heme iron utilization protein</fullName>
    </submittedName>
</protein>
<evidence type="ECO:0000313" key="2">
    <source>
        <dbReference type="Proteomes" id="UP000013526"/>
    </source>
</evidence>
<accession>R1F7Z7</accession>
<dbReference type="PATRIC" id="fig|1268236.3.peg.1312"/>
<dbReference type="Pfam" id="PF06228">
    <property type="entry name" value="ChuX_HutX"/>
    <property type="match status" value="1"/>
</dbReference>
<dbReference type="EMBL" id="AQGQ01000027">
    <property type="protein sequence ID" value="EOD55903.1"/>
    <property type="molecule type" value="Genomic_DNA"/>
</dbReference>
<gene>
    <name evidence="1" type="ORF">G113_06604</name>
</gene>
<evidence type="ECO:0000313" key="1">
    <source>
        <dbReference type="EMBL" id="EOD55903.1"/>
    </source>
</evidence>
<proteinExistence type="predicted"/>
<organism evidence="1 2">
    <name type="scientific">Aeromonas molluscorum 848</name>
    <dbReference type="NCBI Taxonomy" id="1268236"/>
    <lineage>
        <taxon>Bacteria</taxon>
        <taxon>Pseudomonadati</taxon>
        <taxon>Pseudomonadota</taxon>
        <taxon>Gammaproteobacteria</taxon>
        <taxon>Aeromonadales</taxon>
        <taxon>Aeromonadaceae</taxon>
        <taxon>Aeromonas</taxon>
    </lineage>
</organism>
<dbReference type="InterPro" id="IPR010413">
    <property type="entry name" value="HutX-like"/>
</dbReference>
<dbReference type="AlphaFoldDB" id="R1F7Z7"/>
<dbReference type="Gene3D" id="3.40.1570.10">
    <property type="entry name" value="HemS/ChuS/ChuX like domains"/>
    <property type="match status" value="1"/>
</dbReference>
<dbReference type="SUPFAM" id="SSF144064">
    <property type="entry name" value="Heme iron utilization protein-like"/>
    <property type="match status" value="1"/>
</dbReference>
<feature type="non-terminal residue" evidence="1">
    <location>
        <position position="1"/>
    </location>
</feature>
<sequence length="171" mass="19168">QMSIALRIHELLEQDPGAHPSSIASQLAVSEWEVVRHLPAELVTLVAGEQAEGLLADLADWGQVTTIVESEGSIFEVKAPFPKGKNARGYYNLMGRDGEMHGHLKLDNVMHVALVSKLFMGKEGHSFQFFGHTGRCIFKVYLGRDEKRQLLPAQVERFMALRHQHQEEVKA</sequence>
<name>R1F7Z7_9GAMM</name>
<comment type="caution">
    <text evidence="1">The sequence shown here is derived from an EMBL/GenBank/DDBJ whole genome shotgun (WGS) entry which is preliminary data.</text>
</comment>
<dbReference type="InterPro" id="IPR053733">
    <property type="entry name" value="Heme_Transport_Util_sf"/>
</dbReference>
<dbReference type="NCBIfam" id="TIGR04108">
    <property type="entry name" value="HutX"/>
    <property type="match status" value="1"/>
</dbReference>
<keyword evidence="2" id="KW-1185">Reference proteome</keyword>